<accession>A0AAV0XKP0</accession>
<proteinExistence type="predicted"/>
<dbReference type="Proteomes" id="UP001160148">
    <property type="component" value="Unassembled WGS sequence"/>
</dbReference>
<evidence type="ECO:0000313" key="2">
    <source>
        <dbReference type="EMBL" id="CAI6369229.1"/>
    </source>
</evidence>
<dbReference type="Gene3D" id="3.30.420.10">
    <property type="entry name" value="Ribonuclease H-like superfamily/Ribonuclease H"/>
    <property type="match status" value="1"/>
</dbReference>
<evidence type="ECO:0000259" key="1">
    <source>
        <dbReference type="Pfam" id="PF13456"/>
    </source>
</evidence>
<dbReference type="Pfam" id="PF13456">
    <property type="entry name" value="RVT_3"/>
    <property type="match status" value="1"/>
</dbReference>
<comment type="caution">
    <text evidence="2">The sequence shown here is derived from an EMBL/GenBank/DDBJ whole genome shotgun (WGS) entry which is preliminary data.</text>
</comment>
<dbReference type="InterPro" id="IPR036397">
    <property type="entry name" value="RNaseH_sf"/>
</dbReference>
<dbReference type="SUPFAM" id="SSF53098">
    <property type="entry name" value="Ribonuclease H-like"/>
    <property type="match status" value="1"/>
</dbReference>
<protein>
    <recommendedName>
        <fullName evidence="1">RNase H type-1 domain-containing protein</fullName>
    </recommendedName>
</protein>
<dbReference type="GO" id="GO:0004523">
    <property type="term" value="F:RNA-DNA hybrid ribonuclease activity"/>
    <property type="evidence" value="ECO:0007669"/>
    <property type="project" value="InterPro"/>
</dbReference>
<dbReference type="EMBL" id="CARXXK010000005">
    <property type="protein sequence ID" value="CAI6369229.1"/>
    <property type="molecule type" value="Genomic_DNA"/>
</dbReference>
<reference evidence="2 3" key="1">
    <citation type="submission" date="2023-01" db="EMBL/GenBank/DDBJ databases">
        <authorList>
            <person name="Whitehead M."/>
        </authorList>
    </citation>
    <scope>NUCLEOTIDE SEQUENCE [LARGE SCALE GENOMIC DNA]</scope>
</reference>
<dbReference type="InterPro" id="IPR002156">
    <property type="entry name" value="RNaseH_domain"/>
</dbReference>
<dbReference type="AlphaFoldDB" id="A0AAV0XKP0"/>
<gene>
    <name evidence="2" type="ORF">MEUPH1_LOCUS23490</name>
</gene>
<keyword evidence="3" id="KW-1185">Reference proteome</keyword>
<dbReference type="GO" id="GO:0003676">
    <property type="term" value="F:nucleic acid binding"/>
    <property type="evidence" value="ECO:0007669"/>
    <property type="project" value="InterPro"/>
</dbReference>
<evidence type="ECO:0000313" key="3">
    <source>
        <dbReference type="Proteomes" id="UP001160148"/>
    </source>
</evidence>
<sequence>MSDNNISPDTILQYETCLTPPWSVHNFEIDTSLSAHVKRETPEIVYRNLFNELIHTDNHNNSQIYTDASKTSTGIGLAVIHESSTQIFQLNSHSSIYTAEYIALLKGVQTAVNTNYDRIDICSDSLSVLSNIKYNSQINPLVIKIKNIIHLSNKYILLYGLRVTAISKETKKQTKQPEML</sequence>
<organism evidence="2 3">
    <name type="scientific">Macrosiphum euphorbiae</name>
    <name type="common">potato aphid</name>
    <dbReference type="NCBI Taxonomy" id="13131"/>
    <lineage>
        <taxon>Eukaryota</taxon>
        <taxon>Metazoa</taxon>
        <taxon>Ecdysozoa</taxon>
        <taxon>Arthropoda</taxon>
        <taxon>Hexapoda</taxon>
        <taxon>Insecta</taxon>
        <taxon>Pterygota</taxon>
        <taxon>Neoptera</taxon>
        <taxon>Paraneoptera</taxon>
        <taxon>Hemiptera</taxon>
        <taxon>Sternorrhyncha</taxon>
        <taxon>Aphidomorpha</taxon>
        <taxon>Aphidoidea</taxon>
        <taxon>Aphididae</taxon>
        <taxon>Macrosiphini</taxon>
        <taxon>Macrosiphum</taxon>
    </lineage>
</organism>
<feature type="domain" description="RNase H type-1" evidence="1">
    <location>
        <begin position="88"/>
        <end position="149"/>
    </location>
</feature>
<dbReference type="InterPro" id="IPR012337">
    <property type="entry name" value="RNaseH-like_sf"/>
</dbReference>
<name>A0AAV0XKP0_9HEMI</name>